<keyword evidence="4" id="KW-1185">Reference proteome</keyword>
<evidence type="ECO:0000313" key="4">
    <source>
        <dbReference type="Proteomes" id="UP000825729"/>
    </source>
</evidence>
<comment type="caution">
    <text evidence="3">The sequence shown here is derived from an EMBL/GenBank/DDBJ whole genome shotgun (WGS) entry which is preliminary data.</text>
</comment>
<dbReference type="InterPro" id="IPR019557">
    <property type="entry name" value="AminoTfrase-like_pln_mobile"/>
</dbReference>
<evidence type="ECO:0000256" key="1">
    <source>
        <dbReference type="SAM" id="MobiDB-lite"/>
    </source>
</evidence>
<dbReference type="AlphaFoldDB" id="A0AAV7EPH3"/>
<gene>
    <name evidence="3" type="ORF">H6P81_010286</name>
</gene>
<feature type="compositionally biased region" description="Basic residues" evidence="1">
    <location>
        <begin position="125"/>
        <end position="143"/>
    </location>
</feature>
<proteinExistence type="predicted"/>
<feature type="region of interest" description="Disordered" evidence="1">
    <location>
        <begin position="105"/>
        <end position="226"/>
    </location>
</feature>
<evidence type="ECO:0000259" key="2">
    <source>
        <dbReference type="Pfam" id="PF10536"/>
    </source>
</evidence>
<feature type="domain" description="Aminotransferase-like plant mobile" evidence="2">
    <location>
        <begin position="7"/>
        <end position="66"/>
    </location>
</feature>
<name>A0AAV7EPH3_ARIFI</name>
<accession>A0AAV7EPH3</accession>
<protein>
    <recommendedName>
        <fullName evidence="2">Aminotransferase-like plant mobile domain-containing protein</fullName>
    </recommendedName>
</protein>
<organism evidence="3 4">
    <name type="scientific">Aristolochia fimbriata</name>
    <name type="common">White veined hardy Dutchman's pipe vine</name>
    <dbReference type="NCBI Taxonomy" id="158543"/>
    <lineage>
        <taxon>Eukaryota</taxon>
        <taxon>Viridiplantae</taxon>
        <taxon>Streptophyta</taxon>
        <taxon>Embryophyta</taxon>
        <taxon>Tracheophyta</taxon>
        <taxon>Spermatophyta</taxon>
        <taxon>Magnoliopsida</taxon>
        <taxon>Magnoliidae</taxon>
        <taxon>Piperales</taxon>
        <taxon>Aristolochiaceae</taxon>
        <taxon>Aristolochia</taxon>
    </lineage>
</organism>
<reference evidence="3 4" key="1">
    <citation type="submission" date="2021-07" db="EMBL/GenBank/DDBJ databases">
        <title>The Aristolochia fimbriata genome: insights into angiosperm evolution, floral development and chemical biosynthesis.</title>
        <authorList>
            <person name="Jiao Y."/>
        </authorList>
    </citation>
    <scope>NUCLEOTIDE SEQUENCE [LARGE SCALE GENOMIC DNA]</scope>
    <source>
        <strain evidence="3">IBCAS-2021</strain>
        <tissue evidence="3">Leaf</tissue>
    </source>
</reference>
<evidence type="ECO:0000313" key="3">
    <source>
        <dbReference type="EMBL" id="KAG9450321.1"/>
    </source>
</evidence>
<dbReference type="Proteomes" id="UP000825729">
    <property type="component" value="Unassembled WGS sequence"/>
</dbReference>
<sequence>MSGKEHEVHLAAVLSIWLSRFVFRSTGGDDLRPMVFKVASYMATGVRFALAGPALACLYRGLGHAAIGLSSIAQWSYLYSWLTVYFHTHGEDLEGICRPGRLEPTISATARSGEEKEDYDSDRSHPRRQRRKAGSKLASKKRAPLTALNDASASASKKKNASVEAQPASLPLPPTFLPPISKIEPHIEPQPSCPPLELDPPENVQISSSPEVSEAPQEELSHPEATVQTDLCVVAAPEGTEVAPPVVREDVAPSVQEAVEVVQEEAPVIQEQAPAIEEVVEVVQERAPVVQEASVI</sequence>
<dbReference type="Pfam" id="PF10536">
    <property type="entry name" value="PMD"/>
    <property type="match status" value="1"/>
</dbReference>
<dbReference type="EMBL" id="JAINDJ010000004">
    <property type="protein sequence ID" value="KAG9450321.1"/>
    <property type="molecule type" value="Genomic_DNA"/>
</dbReference>